<dbReference type="GO" id="GO:0006355">
    <property type="term" value="P:regulation of DNA-templated transcription"/>
    <property type="evidence" value="ECO:0007669"/>
    <property type="project" value="InterPro"/>
</dbReference>
<reference evidence="1 2" key="1">
    <citation type="submission" date="2019-11" db="EMBL/GenBank/DDBJ databases">
        <title>Genome sequences of 17 halophilic strains isolated from different environments.</title>
        <authorList>
            <person name="Furrow R.E."/>
        </authorList>
    </citation>
    <scope>NUCLEOTIDE SEQUENCE [LARGE SCALE GENOMIC DNA]</scope>
    <source>
        <strain evidence="1 2">22511_23_Filter</strain>
    </source>
</reference>
<accession>A0A845E0E1</accession>
<dbReference type="RefSeq" id="WP_160839936.1">
    <property type="nucleotide sequence ID" value="NZ_WMET01000011.1"/>
</dbReference>
<sequence length="85" mass="10078">MEVKIRDLNPSLVKEIDEKAKRSKLSRQQYLKDLLENHVLIRELNSREMELKNTLEKNTEILRMVGQQLDKSTVVLNTLLEEEEE</sequence>
<name>A0A845E0E1_9BACI</name>
<dbReference type="AlphaFoldDB" id="A0A845E0E1"/>
<dbReference type="EMBL" id="WMET01000011">
    <property type="protein sequence ID" value="MYL22022.1"/>
    <property type="molecule type" value="Genomic_DNA"/>
</dbReference>
<organism evidence="1 2">
    <name type="scientific">Halobacillus litoralis</name>
    <dbReference type="NCBI Taxonomy" id="45668"/>
    <lineage>
        <taxon>Bacteria</taxon>
        <taxon>Bacillati</taxon>
        <taxon>Bacillota</taxon>
        <taxon>Bacilli</taxon>
        <taxon>Bacillales</taxon>
        <taxon>Bacillaceae</taxon>
        <taxon>Halobacillus</taxon>
    </lineage>
</organism>
<evidence type="ECO:0000313" key="1">
    <source>
        <dbReference type="EMBL" id="MYL22022.1"/>
    </source>
</evidence>
<dbReference type="OrthoDB" id="2355214at2"/>
<dbReference type="Proteomes" id="UP000460949">
    <property type="component" value="Unassembled WGS sequence"/>
</dbReference>
<comment type="caution">
    <text evidence="1">The sequence shown here is derived from an EMBL/GenBank/DDBJ whole genome shotgun (WGS) entry which is preliminary data.</text>
</comment>
<evidence type="ECO:0008006" key="3">
    <source>
        <dbReference type="Google" id="ProtNLM"/>
    </source>
</evidence>
<proteinExistence type="predicted"/>
<gene>
    <name evidence="1" type="ORF">GLW04_19290</name>
</gene>
<protein>
    <recommendedName>
        <fullName evidence="3">Ribbon-helix-helix protein CopG domain-containing protein</fullName>
    </recommendedName>
</protein>
<evidence type="ECO:0000313" key="2">
    <source>
        <dbReference type="Proteomes" id="UP000460949"/>
    </source>
</evidence>
<dbReference type="InterPro" id="IPR013321">
    <property type="entry name" value="Arc_rbn_hlx_hlx"/>
</dbReference>
<dbReference type="Gene3D" id="1.10.1220.10">
    <property type="entry name" value="Met repressor-like"/>
    <property type="match status" value="1"/>
</dbReference>